<keyword evidence="1" id="KW-0833">Ubl conjugation pathway</keyword>
<dbReference type="SUPFAM" id="SSF48371">
    <property type="entry name" value="ARM repeat"/>
    <property type="match status" value="1"/>
</dbReference>
<evidence type="ECO:0000313" key="2">
    <source>
        <dbReference type="EMBL" id="RVW42318.1"/>
    </source>
</evidence>
<evidence type="ECO:0000313" key="3">
    <source>
        <dbReference type="Proteomes" id="UP000288805"/>
    </source>
</evidence>
<evidence type="ECO:0000256" key="1">
    <source>
        <dbReference type="ARBA" id="ARBA00022786"/>
    </source>
</evidence>
<organism evidence="2 3">
    <name type="scientific">Vitis vinifera</name>
    <name type="common">Grape</name>
    <dbReference type="NCBI Taxonomy" id="29760"/>
    <lineage>
        <taxon>Eukaryota</taxon>
        <taxon>Viridiplantae</taxon>
        <taxon>Streptophyta</taxon>
        <taxon>Embryophyta</taxon>
        <taxon>Tracheophyta</taxon>
        <taxon>Spermatophyta</taxon>
        <taxon>Magnoliopsida</taxon>
        <taxon>eudicotyledons</taxon>
        <taxon>Gunneridae</taxon>
        <taxon>Pentapetalae</taxon>
        <taxon>rosids</taxon>
        <taxon>Vitales</taxon>
        <taxon>Vitaceae</taxon>
        <taxon>Viteae</taxon>
        <taxon>Vitis</taxon>
    </lineage>
</organism>
<proteinExistence type="predicted"/>
<dbReference type="PANTHER" id="PTHR23315">
    <property type="entry name" value="U BOX DOMAIN-CONTAINING"/>
    <property type="match status" value="1"/>
</dbReference>
<name>A0A438E3N0_VITVI</name>
<dbReference type="AlphaFoldDB" id="A0A438E3N0"/>
<reference evidence="2 3" key="1">
    <citation type="journal article" date="2018" name="PLoS Genet.">
        <title>Population sequencing reveals clonal diversity and ancestral inbreeding in the grapevine cultivar Chardonnay.</title>
        <authorList>
            <person name="Roach M.J."/>
            <person name="Johnson D.L."/>
            <person name="Bohlmann J."/>
            <person name="van Vuuren H.J."/>
            <person name="Jones S.J."/>
            <person name="Pretorius I.S."/>
            <person name="Schmidt S.A."/>
            <person name="Borneman A.R."/>
        </authorList>
    </citation>
    <scope>NUCLEOTIDE SEQUENCE [LARGE SCALE GENOMIC DNA]</scope>
    <source>
        <strain evidence="3">cv. Chardonnay</strain>
        <tissue evidence="2">Leaf</tissue>
    </source>
</reference>
<dbReference type="Gene3D" id="1.25.10.10">
    <property type="entry name" value="Leucine-rich Repeat Variant"/>
    <property type="match status" value="1"/>
</dbReference>
<dbReference type="PANTHER" id="PTHR23315:SF224">
    <property type="entry name" value="U-BOX DOMAIN-CONTAINING PROTEIN 1"/>
    <property type="match status" value="1"/>
</dbReference>
<gene>
    <name evidence="2" type="primary">PUB1_3</name>
    <name evidence="2" type="ORF">CK203_070934</name>
</gene>
<comment type="caution">
    <text evidence="2">The sequence shown here is derived from an EMBL/GenBank/DDBJ whole genome shotgun (WGS) entry which is preliminary data.</text>
</comment>
<sequence length="139" mass="14763">MPALVALLREGTSAGKRDAATALFNLVPGITDDALAVLALLLGCPDGLEEIRKSRILVPLLIDLLRFGSPKGKENSITLLLGLCKDGGEEVARRLLLNPRSIPSLQSLVADGSLKARRKADALLRLLNRCCSQSHSTVG</sequence>
<dbReference type="InterPro" id="IPR016024">
    <property type="entry name" value="ARM-type_fold"/>
</dbReference>
<protein>
    <submittedName>
        <fullName evidence="2">U-box domain-containing protein 1</fullName>
    </submittedName>
</protein>
<dbReference type="EMBL" id="QGNW01001405">
    <property type="protein sequence ID" value="RVW42318.1"/>
    <property type="molecule type" value="Genomic_DNA"/>
</dbReference>
<dbReference type="Proteomes" id="UP000288805">
    <property type="component" value="Unassembled WGS sequence"/>
</dbReference>
<accession>A0A438E3N0</accession>
<dbReference type="InterPro" id="IPR011989">
    <property type="entry name" value="ARM-like"/>
</dbReference>